<feature type="compositionally biased region" description="Polar residues" evidence="2">
    <location>
        <begin position="191"/>
        <end position="210"/>
    </location>
</feature>
<feature type="compositionally biased region" description="Pro residues" evidence="2">
    <location>
        <begin position="122"/>
        <end position="139"/>
    </location>
</feature>
<dbReference type="OrthoDB" id="4848543at2759"/>
<dbReference type="Proteomes" id="UP000253153">
    <property type="component" value="Unassembled WGS sequence"/>
</dbReference>
<feature type="region of interest" description="Disordered" evidence="2">
    <location>
        <begin position="305"/>
        <end position="375"/>
    </location>
</feature>
<dbReference type="AlphaFoldDB" id="A0A366S0S9"/>
<organism evidence="3 4">
    <name type="scientific">Fusarium coffeatum</name>
    <dbReference type="NCBI Taxonomy" id="231269"/>
    <lineage>
        <taxon>Eukaryota</taxon>
        <taxon>Fungi</taxon>
        <taxon>Dikarya</taxon>
        <taxon>Ascomycota</taxon>
        <taxon>Pezizomycotina</taxon>
        <taxon>Sordariomycetes</taxon>
        <taxon>Hypocreomycetidae</taxon>
        <taxon>Hypocreales</taxon>
        <taxon>Nectriaceae</taxon>
        <taxon>Fusarium</taxon>
        <taxon>Fusarium incarnatum-equiseti species complex</taxon>
    </lineage>
</organism>
<evidence type="ECO:0000256" key="2">
    <source>
        <dbReference type="SAM" id="MobiDB-lite"/>
    </source>
</evidence>
<dbReference type="EMBL" id="QKXC01000085">
    <property type="protein sequence ID" value="RBR22622.1"/>
    <property type="molecule type" value="Genomic_DNA"/>
</dbReference>
<evidence type="ECO:0000256" key="1">
    <source>
        <dbReference type="SAM" id="Coils"/>
    </source>
</evidence>
<name>A0A366S0S9_9HYPO</name>
<reference evidence="3 4" key="1">
    <citation type="submission" date="2018-06" db="EMBL/GenBank/DDBJ databases">
        <title>Fusarium incarnatum-equiseti species complex species 28.</title>
        <authorList>
            <person name="Gardiner D.M."/>
        </authorList>
    </citation>
    <scope>NUCLEOTIDE SEQUENCE [LARGE SCALE GENOMIC DNA]</scope>
    <source>
        <strain evidence="3 4">FIESC_28</strain>
    </source>
</reference>
<feature type="region of interest" description="Disordered" evidence="2">
    <location>
        <begin position="1"/>
        <end position="44"/>
    </location>
</feature>
<feature type="compositionally biased region" description="Polar residues" evidence="2">
    <location>
        <begin position="241"/>
        <end position="257"/>
    </location>
</feature>
<feature type="region of interest" description="Disordered" evidence="2">
    <location>
        <begin position="1054"/>
        <end position="1089"/>
    </location>
</feature>
<feature type="compositionally biased region" description="Basic and acidic residues" evidence="2">
    <location>
        <begin position="22"/>
        <end position="31"/>
    </location>
</feature>
<feature type="compositionally biased region" description="Polar residues" evidence="2">
    <location>
        <begin position="1013"/>
        <end position="1025"/>
    </location>
</feature>
<feature type="region of interest" description="Disordered" evidence="2">
    <location>
        <begin position="472"/>
        <end position="494"/>
    </location>
</feature>
<evidence type="ECO:0000313" key="4">
    <source>
        <dbReference type="Proteomes" id="UP000253153"/>
    </source>
</evidence>
<feature type="compositionally biased region" description="Basic residues" evidence="2">
    <location>
        <begin position="327"/>
        <end position="339"/>
    </location>
</feature>
<feature type="compositionally biased region" description="Basic and acidic residues" evidence="2">
    <location>
        <begin position="258"/>
        <end position="274"/>
    </location>
</feature>
<feature type="region of interest" description="Disordered" evidence="2">
    <location>
        <begin position="988"/>
        <end position="1025"/>
    </location>
</feature>
<feature type="compositionally biased region" description="Basic and acidic residues" evidence="2">
    <location>
        <begin position="345"/>
        <end position="360"/>
    </location>
</feature>
<feature type="region of interest" description="Disordered" evidence="2">
    <location>
        <begin position="1152"/>
        <end position="1189"/>
    </location>
</feature>
<feature type="region of interest" description="Disordered" evidence="2">
    <location>
        <begin position="69"/>
        <end position="274"/>
    </location>
</feature>
<feature type="compositionally biased region" description="Polar residues" evidence="2">
    <location>
        <begin position="84"/>
        <end position="100"/>
    </location>
</feature>
<keyword evidence="4" id="KW-1185">Reference proteome</keyword>
<evidence type="ECO:0000313" key="3">
    <source>
        <dbReference type="EMBL" id="RBR22622.1"/>
    </source>
</evidence>
<dbReference type="GeneID" id="41993860"/>
<proteinExistence type="predicted"/>
<accession>A0A366S0S9</accession>
<dbReference type="RefSeq" id="XP_031017401.1">
    <property type="nucleotide sequence ID" value="XM_031158564.1"/>
</dbReference>
<comment type="caution">
    <text evidence="3">The sequence shown here is derived from an EMBL/GenBank/DDBJ whole genome shotgun (WGS) entry which is preliminary data.</text>
</comment>
<sequence length="1189" mass="134569">MSASPSSRSQVPDRGISLAPFKHADNERGFEKLPSVIPDSQTAPNEYLSQIPVKRFSVPKEEVSLSNLSEGFSFGSRQPHRPGQFSQRPQVDRSQSNESSKFFPGSINPFPRISPPDRPRPPDVQTPRPPPTRPQPPDVQVPHISTPSQIRPPGVQATRPPPLELPEIGLVGRQSSPEVHPPSPGRDITESPGQQDHFSPRSSGIGSQKGTPLKSVASAAVTYAESPKLAARGTAPLATMHASSPRTKAFSSSSQHAEISKQVEVSRKTEAEDRPVLVPASDHVERRFEHLKLPLPHIARSGTVQYHASPDSTCGDLEGPTPQSPRTARRNRTSRRHRSGQLPSRSEHHRNPERDHDRPNSRTSNISRKRSFRRHIRCQPSIAPDRKKLAMQNVAQHWNECIQISEAERIEAIREIARLEDEVHCAEEALEDSKQVVAEKEAATQELKDLYETRKEEESLAEKETQRLASEVESLRSDLAKSHEEKTSFHEKYRKNKSKLNEAIKEQQDLFIRARKLYDEIVELQKEKERRAVDVEAVEAALEDSRKKREELRSCVEQYRTETEQETQKKNHAIDKLKAKIEYQQQELDRERSAAIELQSKLKTESTLMDMVKNMHSDICSLKENNDNHNEWSRRQDMMTGSLSERLGRMSDDVKSLTEGRIVNDEVRTMFQNLEANITSRLTSEIYNVISSQAKTEKTAACFQKTVQNHFEKLHSNIVERQTAQSQYRQWHEKSHQVVVEHLSNMSAGVLETRQSFEELKNNWAGFAASDSVWKDSLKENFHNEVTKQLKDRESKIDKLEETIHRVSRGWAQKLDTMKSSVTDNHEQAKQDLQRAFREIGETLEKRIQEERVVSREDISKSEALRNMIETHLQQVRLQLEAASSNEPETQLLREALSEERTKTSALKEQVVNLQNDVGTSNEICQRERQDLNAMGTLKCQLEAMSEQVPHVENLNTTFNKMLDLNQVLQSTALYLSKEHNWVKGQLGPKPQGSEIGTESAHFQEQRHEGLLTGSQTRGTAVEQSTSLNDLSTINVHVQGDRYRRKVVVTSPALEASLPAPPPSVAQEQQRRRESTVPRPILRSTTASTQDAELVRAAVNHDQYNRPVMARASSAAGGANPFMVEQIRSGLIPTKPRDQGWDFPTLEDFTRESALGGKDEVKQNQKRNITLGDGANDGPHVMKKVKTEN</sequence>
<feature type="compositionally biased region" description="Basic and acidic residues" evidence="2">
    <location>
        <begin position="473"/>
        <end position="491"/>
    </location>
</feature>
<feature type="coiled-coil region" evidence="1">
    <location>
        <begin position="783"/>
        <end position="846"/>
    </location>
</feature>
<gene>
    <name evidence="3" type="ORF">FIESC28_04417</name>
</gene>
<keyword evidence="1" id="KW-0175">Coiled coil</keyword>
<protein>
    <submittedName>
        <fullName evidence="3">Uncharacterized protein</fullName>
    </submittedName>
</protein>
<feature type="coiled-coil region" evidence="1">
    <location>
        <begin position="535"/>
        <end position="594"/>
    </location>
</feature>
<feature type="compositionally biased region" description="Polar residues" evidence="2">
    <location>
        <begin position="1"/>
        <end position="10"/>
    </location>
</feature>